<protein>
    <submittedName>
        <fullName evidence="14">Uncharacterized protein</fullName>
    </submittedName>
</protein>
<keyword evidence="9 13" id="KW-0472">Membrane</keyword>
<feature type="transmembrane region" description="Helical" evidence="13">
    <location>
        <begin position="243"/>
        <end position="267"/>
    </location>
</feature>
<keyword evidence="8 12" id="KW-0406">Ion transport</keyword>
<comment type="similarity">
    <text evidence="2 12">Belongs to the amiloride-sensitive sodium channel (TC 1.A.6) family.</text>
</comment>
<evidence type="ECO:0000256" key="7">
    <source>
        <dbReference type="ARBA" id="ARBA00023053"/>
    </source>
</evidence>
<evidence type="ECO:0000256" key="11">
    <source>
        <dbReference type="ARBA" id="ARBA00023303"/>
    </source>
</evidence>
<comment type="subcellular location">
    <subcellularLocation>
        <location evidence="1">Membrane</location>
        <topology evidence="1">Multi-pass membrane protein</topology>
    </subcellularLocation>
</comment>
<organism evidence="14 15">
    <name type="scientific">Caerostris darwini</name>
    <dbReference type="NCBI Taxonomy" id="1538125"/>
    <lineage>
        <taxon>Eukaryota</taxon>
        <taxon>Metazoa</taxon>
        <taxon>Ecdysozoa</taxon>
        <taxon>Arthropoda</taxon>
        <taxon>Chelicerata</taxon>
        <taxon>Arachnida</taxon>
        <taxon>Araneae</taxon>
        <taxon>Araneomorphae</taxon>
        <taxon>Entelegynae</taxon>
        <taxon>Araneoidea</taxon>
        <taxon>Araneidae</taxon>
        <taxon>Caerostris</taxon>
    </lineage>
</organism>
<accession>A0AAV4NTU9</accession>
<dbReference type="GO" id="GO:0015280">
    <property type="term" value="F:ligand-gated sodium channel activity"/>
    <property type="evidence" value="ECO:0007669"/>
    <property type="project" value="TreeGrafter"/>
</dbReference>
<evidence type="ECO:0000256" key="10">
    <source>
        <dbReference type="ARBA" id="ARBA00023201"/>
    </source>
</evidence>
<dbReference type="Gene3D" id="1.10.287.770">
    <property type="entry name" value="YojJ-like"/>
    <property type="match status" value="1"/>
</dbReference>
<evidence type="ECO:0000256" key="13">
    <source>
        <dbReference type="SAM" id="Phobius"/>
    </source>
</evidence>
<keyword evidence="11 12" id="KW-0407">Ion channel</keyword>
<keyword evidence="7" id="KW-0915">Sodium</keyword>
<keyword evidence="3 12" id="KW-0813">Transport</keyword>
<keyword evidence="15" id="KW-1185">Reference proteome</keyword>
<evidence type="ECO:0000256" key="4">
    <source>
        <dbReference type="ARBA" id="ARBA00022461"/>
    </source>
</evidence>
<name>A0AAV4NTU9_9ARAC</name>
<dbReference type="AlphaFoldDB" id="A0AAV4NTU9"/>
<reference evidence="14 15" key="1">
    <citation type="submission" date="2021-06" db="EMBL/GenBank/DDBJ databases">
        <title>Caerostris darwini draft genome.</title>
        <authorList>
            <person name="Kono N."/>
            <person name="Arakawa K."/>
        </authorList>
    </citation>
    <scope>NUCLEOTIDE SEQUENCE [LARGE SCALE GENOMIC DNA]</scope>
</reference>
<evidence type="ECO:0000256" key="1">
    <source>
        <dbReference type="ARBA" id="ARBA00004141"/>
    </source>
</evidence>
<keyword evidence="6 13" id="KW-1133">Transmembrane helix</keyword>
<dbReference type="GO" id="GO:0005886">
    <property type="term" value="C:plasma membrane"/>
    <property type="evidence" value="ECO:0007669"/>
    <property type="project" value="TreeGrafter"/>
</dbReference>
<evidence type="ECO:0000256" key="8">
    <source>
        <dbReference type="ARBA" id="ARBA00023065"/>
    </source>
</evidence>
<comment type="caution">
    <text evidence="14">The sequence shown here is derived from an EMBL/GenBank/DDBJ whole genome shotgun (WGS) entry which is preliminary data.</text>
</comment>
<dbReference type="InterPro" id="IPR001873">
    <property type="entry name" value="ENaC"/>
</dbReference>
<evidence type="ECO:0000313" key="14">
    <source>
        <dbReference type="EMBL" id="GIX88201.1"/>
    </source>
</evidence>
<dbReference type="PANTHER" id="PTHR11690">
    <property type="entry name" value="AMILORIDE-SENSITIVE SODIUM CHANNEL-RELATED"/>
    <property type="match status" value="1"/>
</dbReference>
<evidence type="ECO:0000256" key="3">
    <source>
        <dbReference type="ARBA" id="ARBA00022448"/>
    </source>
</evidence>
<evidence type="ECO:0000313" key="15">
    <source>
        <dbReference type="Proteomes" id="UP001054837"/>
    </source>
</evidence>
<evidence type="ECO:0000256" key="9">
    <source>
        <dbReference type="ARBA" id="ARBA00023136"/>
    </source>
</evidence>
<keyword evidence="5 12" id="KW-0812">Transmembrane</keyword>
<keyword evidence="10 12" id="KW-0739">Sodium transport</keyword>
<evidence type="ECO:0000256" key="5">
    <source>
        <dbReference type="ARBA" id="ARBA00022692"/>
    </source>
</evidence>
<evidence type="ECO:0000256" key="6">
    <source>
        <dbReference type="ARBA" id="ARBA00022989"/>
    </source>
</evidence>
<sequence length="277" mass="31387">MVFPVNCCSLFQPVLTSMGLCYTMGNNREVMQLNKDTPIERPFIVDLLSPPHPAKAVEKGFDVFLTAPGDLTSVFEESEAQNIVPGFTTTISVRLMKVQRRALHTAWHGASNNCPTMPDGTGNKRYTRKMCTTFISSISHRHLCNCSSVLEPVSNETAERICEPFDIYNCIFTKSLENNLTDFWKLCHEPCTVYKYFKRISCMSLGGANISRVQILYDANQYMYMEYRIATLSSYFSQIGGAMGLYLGASIITVVEISTFSLSWIWFRFCAVKRKNK</sequence>
<evidence type="ECO:0000256" key="2">
    <source>
        <dbReference type="ARBA" id="ARBA00007193"/>
    </source>
</evidence>
<dbReference type="Pfam" id="PF00858">
    <property type="entry name" value="ASC"/>
    <property type="match status" value="1"/>
</dbReference>
<keyword evidence="4 12" id="KW-0894">Sodium channel</keyword>
<proteinExistence type="inferred from homology"/>
<gene>
    <name evidence="14" type="primary">AVEN_50420_1</name>
    <name evidence="14" type="ORF">CDAR_269331</name>
</gene>
<dbReference type="EMBL" id="BPLQ01002047">
    <property type="protein sequence ID" value="GIX88201.1"/>
    <property type="molecule type" value="Genomic_DNA"/>
</dbReference>
<dbReference type="Proteomes" id="UP001054837">
    <property type="component" value="Unassembled WGS sequence"/>
</dbReference>
<evidence type="ECO:0000256" key="12">
    <source>
        <dbReference type="RuleBase" id="RU000679"/>
    </source>
</evidence>